<feature type="domain" description="Ketoreductase" evidence="5">
    <location>
        <begin position="5"/>
        <end position="179"/>
    </location>
</feature>
<evidence type="ECO:0000256" key="4">
    <source>
        <dbReference type="RuleBase" id="RU000363"/>
    </source>
</evidence>
<dbReference type="PANTHER" id="PTHR44169:SF6">
    <property type="entry name" value="NADPH-DEPENDENT 1-ACYLDIHYDROXYACETONE PHOSPHATE REDUCTASE"/>
    <property type="match status" value="1"/>
</dbReference>
<dbReference type="Pfam" id="PF00106">
    <property type="entry name" value="adh_short"/>
    <property type="match status" value="1"/>
</dbReference>
<dbReference type="SMART" id="SM00822">
    <property type="entry name" value="PKS_KR"/>
    <property type="match status" value="1"/>
</dbReference>
<evidence type="ECO:0000256" key="2">
    <source>
        <dbReference type="ARBA" id="ARBA00022857"/>
    </source>
</evidence>
<keyword evidence="2" id="KW-0521">NADP</keyword>
<comment type="similarity">
    <text evidence="1 4">Belongs to the short-chain dehydrogenases/reductases (SDR) family.</text>
</comment>
<accession>A0A2H3C491</accession>
<dbReference type="GO" id="GO:0016491">
    <property type="term" value="F:oxidoreductase activity"/>
    <property type="evidence" value="ECO:0007669"/>
    <property type="project" value="UniProtKB-KW"/>
</dbReference>
<evidence type="ECO:0000256" key="3">
    <source>
        <dbReference type="ARBA" id="ARBA00023002"/>
    </source>
</evidence>
<sequence length="276" mass="30389">MSTNRVVLVTGCSTGGIGFALCEQFAQQGCKVYATSRSVETMQGFKDPTIEILALDVTSDDDVQQVIQHVANTEGRVDVVVNNAATPAIGPLIDQSMDVIKRTYDTNAFSVIRVCKTVIPIMAKRHSGLIVNIGSIVGETPTPWHGAYSSSKAAVQNISEVLSMECRPLGINVMHVAPGSVTSNFAKNQEKWFTLPVNSLYTAFLPNIMERMHASQTKSSMSNEEFSKRIVDQALAKPPPSYISVGGNAFLFWVFKWLPRTWVLGLLWRLYSKKKE</sequence>
<protein>
    <submittedName>
        <fullName evidence="6">Oxidoreductase</fullName>
    </submittedName>
</protein>
<dbReference type="SUPFAM" id="SSF51735">
    <property type="entry name" value="NAD(P)-binding Rossmann-fold domains"/>
    <property type="match status" value="1"/>
</dbReference>
<dbReference type="Proteomes" id="UP000218334">
    <property type="component" value="Unassembled WGS sequence"/>
</dbReference>
<dbReference type="FunFam" id="3.40.50.720:FF:000261">
    <property type="entry name" value="NADPH-dependent 1-acyldihydroxyacetone phosphate reductase"/>
    <property type="match status" value="1"/>
</dbReference>
<proteinExistence type="inferred from homology"/>
<dbReference type="PRINTS" id="PR00081">
    <property type="entry name" value="GDHRDH"/>
</dbReference>
<evidence type="ECO:0000259" key="5">
    <source>
        <dbReference type="SMART" id="SM00822"/>
    </source>
</evidence>
<evidence type="ECO:0000313" key="6">
    <source>
        <dbReference type="EMBL" id="PBK76720.1"/>
    </source>
</evidence>
<dbReference type="InterPro" id="IPR036291">
    <property type="entry name" value="NAD(P)-bd_dom_sf"/>
</dbReference>
<dbReference type="PRINTS" id="PR00080">
    <property type="entry name" value="SDRFAMILY"/>
</dbReference>
<dbReference type="GO" id="GO:0005783">
    <property type="term" value="C:endoplasmic reticulum"/>
    <property type="evidence" value="ECO:0007669"/>
    <property type="project" value="TreeGrafter"/>
</dbReference>
<reference evidence="7" key="1">
    <citation type="journal article" date="2017" name="Nat. Ecol. Evol.">
        <title>Genome expansion and lineage-specific genetic innovations in the forest pathogenic fungi Armillaria.</title>
        <authorList>
            <person name="Sipos G."/>
            <person name="Prasanna A.N."/>
            <person name="Walter M.C."/>
            <person name="O'Connor E."/>
            <person name="Balint B."/>
            <person name="Krizsan K."/>
            <person name="Kiss B."/>
            <person name="Hess J."/>
            <person name="Varga T."/>
            <person name="Slot J."/>
            <person name="Riley R."/>
            <person name="Boka B."/>
            <person name="Rigling D."/>
            <person name="Barry K."/>
            <person name="Lee J."/>
            <person name="Mihaltcheva S."/>
            <person name="LaButti K."/>
            <person name="Lipzen A."/>
            <person name="Waldron R."/>
            <person name="Moloney N.M."/>
            <person name="Sperisen C."/>
            <person name="Kredics L."/>
            <person name="Vagvoelgyi C."/>
            <person name="Patrignani A."/>
            <person name="Fitzpatrick D."/>
            <person name="Nagy I."/>
            <person name="Doyle S."/>
            <person name="Anderson J.B."/>
            <person name="Grigoriev I.V."/>
            <person name="Gueldener U."/>
            <person name="Muensterkoetter M."/>
            <person name="Nagy L.G."/>
        </authorList>
    </citation>
    <scope>NUCLEOTIDE SEQUENCE [LARGE SCALE GENOMIC DNA]</scope>
    <source>
        <strain evidence="7">28-4</strain>
    </source>
</reference>
<dbReference type="EMBL" id="KZ293416">
    <property type="protein sequence ID" value="PBK76720.1"/>
    <property type="molecule type" value="Genomic_DNA"/>
</dbReference>
<dbReference type="InterPro" id="IPR020904">
    <property type="entry name" value="Sc_DH/Rdtase_CS"/>
</dbReference>
<dbReference type="InterPro" id="IPR002347">
    <property type="entry name" value="SDR_fam"/>
</dbReference>
<evidence type="ECO:0000256" key="1">
    <source>
        <dbReference type="ARBA" id="ARBA00006484"/>
    </source>
</evidence>
<dbReference type="CDD" id="cd05374">
    <property type="entry name" value="17beta-HSD-like_SDR_c"/>
    <property type="match status" value="1"/>
</dbReference>
<gene>
    <name evidence="6" type="ORF">ARMSODRAFT_948552</name>
</gene>
<dbReference type="PROSITE" id="PS00061">
    <property type="entry name" value="ADH_SHORT"/>
    <property type="match status" value="1"/>
</dbReference>
<keyword evidence="7" id="KW-1185">Reference proteome</keyword>
<name>A0A2H3C491_9AGAR</name>
<organism evidence="6 7">
    <name type="scientific">Armillaria solidipes</name>
    <dbReference type="NCBI Taxonomy" id="1076256"/>
    <lineage>
        <taxon>Eukaryota</taxon>
        <taxon>Fungi</taxon>
        <taxon>Dikarya</taxon>
        <taxon>Basidiomycota</taxon>
        <taxon>Agaricomycotina</taxon>
        <taxon>Agaricomycetes</taxon>
        <taxon>Agaricomycetidae</taxon>
        <taxon>Agaricales</taxon>
        <taxon>Marasmiineae</taxon>
        <taxon>Physalacriaceae</taxon>
        <taxon>Armillaria</taxon>
    </lineage>
</organism>
<dbReference type="InterPro" id="IPR057326">
    <property type="entry name" value="KR_dom"/>
</dbReference>
<dbReference type="AlphaFoldDB" id="A0A2H3C491"/>
<dbReference type="PANTHER" id="PTHR44169">
    <property type="entry name" value="NADPH-DEPENDENT 1-ACYLDIHYDROXYACETONE PHOSPHATE REDUCTASE"/>
    <property type="match status" value="1"/>
</dbReference>
<keyword evidence="3" id="KW-0560">Oxidoreductase</keyword>
<dbReference type="STRING" id="1076256.A0A2H3C491"/>
<dbReference type="Gene3D" id="3.40.50.720">
    <property type="entry name" value="NAD(P)-binding Rossmann-like Domain"/>
    <property type="match status" value="1"/>
</dbReference>
<evidence type="ECO:0000313" key="7">
    <source>
        <dbReference type="Proteomes" id="UP000218334"/>
    </source>
</evidence>